<dbReference type="EMBL" id="JADBJN010000002">
    <property type="protein sequence ID" value="KAG5676371.1"/>
    <property type="molecule type" value="Genomic_DNA"/>
</dbReference>
<evidence type="ECO:0000256" key="2">
    <source>
        <dbReference type="SAM" id="SignalP"/>
    </source>
</evidence>
<organism evidence="3 4">
    <name type="scientific">Polypedilum vanderplanki</name>
    <name type="common">Sleeping chironomid midge</name>
    <dbReference type="NCBI Taxonomy" id="319348"/>
    <lineage>
        <taxon>Eukaryota</taxon>
        <taxon>Metazoa</taxon>
        <taxon>Ecdysozoa</taxon>
        <taxon>Arthropoda</taxon>
        <taxon>Hexapoda</taxon>
        <taxon>Insecta</taxon>
        <taxon>Pterygota</taxon>
        <taxon>Neoptera</taxon>
        <taxon>Endopterygota</taxon>
        <taxon>Diptera</taxon>
        <taxon>Nematocera</taxon>
        <taxon>Chironomoidea</taxon>
        <taxon>Chironomidae</taxon>
        <taxon>Chironominae</taxon>
        <taxon>Polypedilum</taxon>
        <taxon>Polypedilum</taxon>
    </lineage>
</organism>
<sequence length="310" mass="34080">MKCFLICLLLVGNSLAAPKTKRDSGFFGQFQLPELQIAGVHSGGFGYINHEDAGHGILRTEHHENLDHHGQDHHGSVLHEEYGVPHEEYGVPHEEYGPPQLRELPTTTTPHYCPEEDFQAKFVAVPPVIPTYPLPEIPIIPKQEVLVPHEEYGPPHEECGVPTTTLPPTTTTLPPPTARNYPYAAPTTVPPPPPPPIVPIIVPIAKEYPYPAPTTTPEPTTTTTTTSQAPTPKSAPYPYPSKIKSSYGGHAGVIAKELKVETTEAPKEVHHHAVHSPVIRFVEPKLVIHKKVITFPLLKKKIAAKFAKLY</sequence>
<feature type="compositionally biased region" description="Low complexity" evidence="1">
    <location>
        <begin position="217"/>
        <end position="232"/>
    </location>
</feature>
<accession>A0A9J6C3H6</accession>
<feature type="region of interest" description="Disordered" evidence="1">
    <location>
        <begin position="211"/>
        <end position="239"/>
    </location>
</feature>
<dbReference type="AlphaFoldDB" id="A0A9J6C3H6"/>
<protein>
    <submittedName>
        <fullName evidence="3">Uncharacterized protein</fullName>
    </submittedName>
</protein>
<gene>
    <name evidence="3" type="ORF">PVAND_006212</name>
</gene>
<reference evidence="3" key="1">
    <citation type="submission" date="2021-03" db="EMBL/GenBank/DDBJ databases">
        <title>Chromosome level genome of the anhydrobiotic midge Polypedilum vanderplanki.</title>
        <authorList>
            <person name="Yoshida Y."/>
            <person name="Kikawada T."/>
            <person name="Gusev O."/>
        </authorList>
    </citation>
    <scope>NUCLEOTIDE SEQUENCE</scope>
    <source>
        <strain evidence="3">NIAS01</strain>
        <tissue evidence="3">Whole body or cell culture</tissue>
    </source>
</reference>
<evidence type="ECO:0000313" key="3">
    <source>
        <dbReference type="EMBL" id="KAG5676371.1"/>
    </source>
</evidence>
<dbReference type="Proteomes" id="UP001107558">
    <property type="component" value="Chromosome 2"/>
</dbReference>
<keyword evidence="2" id="KW-0732">Signal</keyword>
<evidence type="ECO:0000256" key="1">
    <source>
        <dbReference type="SAM" id="MobiDB-lite"/>
    </source>
</evidence>
<evidence type="ECO:0000313" key="4">
    <source>
        <dbReference type="Proteomes" id="UP001107558"/>
    </source>
</evidence>
<proteinExistence type="predicted"/>
<name>A0A9J6C3H6_POLVA</name>
<comment type="caution">
    <text evidence="3">The sequence shown here is derived from an EMBL/GenBank/DDBJ whole genome shotgun (WGS) entry which is preliminary data.</text>
</comment>
<feature type="chain" id="PRO_5039904627" evidence="2">
    <location>
        <begin position="17"/>
        <end position="310"/>
    </location>
</feature>
<dbReference type="OrthoDB" id="6779610at2759"/>
<feature type="signal peptide" evidence="2">
    <location>
        <begin position="1"/>
        <end position="16"/>
    </location>
</feature>
<keyword evidence="4" id="KW-1185">Reference proteome</keyword>